<feature type="domain" description="SWIM-type" evidence="8">
    <location>
        <begin position="263"/>
        <end position="299"/>
    </location>
</feature>
<evidence type="ECO:0000256" key="3">
    <source>
        <dbReference type="ARBA" id="ARBA00022771"/>
    </source>
</evidence>
<keyword evidence="3 5" id="KW-0863">Zinc-finger</keyword>
<dbReference type="Pfam" id="PF03101">
    <property type="entry name" value="FAR1"/>
    <property type="match status" value="1"/>
</dbReference>
<evidence type="ECO:0000256" key="7">
    <source>
        <dbReference type="SAM" id="MobiDB-lite"/>
    </source>
</evidence>
<dbReference type="PROSITE" id="PS50966">
    <property type="entry name" value="ZF_SWIM"/>
    <property type="match status" value="1"/>
</dbReference>
<dbReference type="EMBL" id="JACMSC010000015">
    <property type="protein sequence ID" value="KAG6488259.1"/>
    <property type="molecule type" value="Genomic_DNA"/>
</dbReference>
<evidence type="ECO:0000256" key="5">
    <source>
        <dbReference type="PROSITE-ProRule" id="PRU00325"/>
    </source>
</evidence>
<dbReference type="InterPro" id="IPR004330">
    <property type="entry name" value="FAR1_DNA_bnd_dom"/>
</dbReference>
<comment type="caution">
    <text evidence="9">The sequence shown here is derived from an EMBL/GenBank/DDBJ whole genome shotgun (WGS) entry which is preliminary data.</text>
</comment>
<organism evidence="9 10">
    <name type="scientific">Zingiber officinale</name>
    <name type="common">Ginger</name>
    <name type="synonym">Amomum zingiber</name>
    <dbReference type="NCBI Taxonomy" id="94328"/>
    <lineage>
        <taxon>Eukaryota</taxon>
        <taxon>Viridiplantae</taxon>
        <taxon>Streptophyta</taxon>
        <taxon>Embryophyta</taxon>
        <taxon>Tracheophyta</taxon>
        <taxon>Spermatophyta</taxon>
        <taxon>Magnoliopsida</taxon>
        <taxon>Liliopsida</taxon>
        <taxon>Zingiberales</taxon>
        <taxon>Zingiberaceae</taxon>
        <taxon>Zingiber</taxon>
    </lineage>
</organism>
<dbReference type="GO" id="GO:0005634">
    <property type="term" value="C:nucleus"/>
    <property type="evidence" value="ECO:0007669"/>
    <property type="project" value="UniProtKB-SubCell"/>
</dbReference>
<name>A0A8J5FHD1_ZINOF</name>
<evidence type="ECO:0000256" key="4">
    <source>
        <dbReference type="ARBA" id="ARBA00022833"/>
    </source>
</evidence>
<dbReference type="InterPro" id="IPR006564">
    <property type="entry name" value="Znf_PMZ"/>
</dbReference>
<sequence length="659" mass="74662">MEEEKFDSNEMKDNIDPSPSTVEKVKIPEIGMIFSSEEEVRTFYNSYATNAGFGISKLGGRNGDDGKQKYFSIGCAKNRKKVSQAKNVLHPLPSSKTNCKAKINVTVRNDGNFVITSVDLEHNHLLSPGKSRHFRFEAGGCENLSFDERKCRNYISEARRLRLGEGDAEALKYDSALKKNIENEKKLDFVSFNSIMPVILGHSIERQFQNAYTNNIFKLFQDEIRGLMFCDASLLREEGTTLIFEVVENMLGNNGHPGREVSFRVHYTELDCQLKCVCRLFEFRGILCRHVIKVLMRMKVIEVPMRYIMDRWRKDIKRGYQSISNIYDDYGCDGKRLRYNTLTPLMQEVQQLGAENDDICSVLVKIMKDTKEKLIIAMENGQSMVEQLEEASTSGAKVIHSPLKVRTKGRPPIKRKQSKVEQIVKKSIAKAQKKIFDFVNQEPSKPSCTVSVLSSLMLFLEYRFVIHYIRSASLRICSGHAGCDGQYCTQNYCSLLLLLLRTLRETSLAEEEQLLLQRRGRRGCGALEEVRAGEGEEKTAGEGVVAASARGKKGLRRFRRSWGWGGCRCCFSEGEEGVAALSKKLGLGRANENGRGGLVRAREEQVLAEWISFASRRESAEVEVAMRAANRVTDMCWSKCLLSLETNAFCRLEHMPLVI</sequence>
<evidence type="ECO:0000313" key="10">
    <source>
        <dbReference type="Proteomes" id="UP000734854"/>
    </source>
</evidence>
<evidence type="ECO:0000259" key="8">
    <source>
        <dbReference type="PROSITE" id="PS50966"/>
    </source>
</evidence>
<evidence type="ECO:0000256" key="6">
    <source>
        <dbReference type="RuleBase" id="RU367018"/>
    </source>
</evidence>
<dbReference type="InterPro" id="IPR031052">
    <property type="entry name" value="FHY3/FAR1"/>
</dbReference>
<accession>A0A8J5FHD1</accession>
<protein>
    <recommendedName>
        <fullName evidence="6">Protein FAR1-RELATED SEQUENCE</fullName>
    </recommendedName>
</protein>
<proteinExistence type="inferred from homology"/>
<feature type="compositionally biased region" description="Basic and acidic residues" evidence="7">
    <location>
        <begin position="1"/>
        <end position="15"/>
    </location>
</feature>
<keyword evidence="10" id="KW-1185">Reference proteome</keyword>
<dbReference type="PANTHER" id="PTHR31669">
    <property type="entry name" value="PROTEIN FAR1-RELATED SEQUENCE 10-RELATED"/>
    <property type="match status" value="1"/>
</dbReference>
<evidence type="ECO:0000256" key="2">
    <source>
        <dbReference type="ARBA" id="ARBA00022723"/>
    </source>
</evidence>
<dbReference type="SMART" id="SM00575">
    <property type="entry name" value="ZnF_PMZ"/>
    <property type="match status" value="1"/>
</dbReference>
<keyword evidence="4 6" id="KW-0862">Zinc</keyword>
<dbReference type="PANTHER" id="PTHR31669:SF283">
    <property type="entry name" value="PROTEIN FAR1-RELATED SEQUENCE"/>
    <property type="match status" value="1"/>
</dbReference>
<comment type="subcellular location">
    <subcellularLocation>
        <location evidence="6">Nucleus</location>
    </subcellularLocation>
</comment>
<dbReference type="Proteomes" id="UP000734854">
    <property type="component" value="Unassembled WGS sequence"/>
</dbReference>
<comment type="function">
    <text evidence="6">Putative transcription activator involved in regulating light control of development.</text>
</comment>
<dbReference type="AlphaFoldDB" id="A0A8J5FHD1"/>
<feature type="region of interest" description="Disordered" evidence="7">
    <location>
        <begin position="1"/>
        <end position="22"/>
    </location>
</feature>
<evidence type="ECO:0000313" key="9">
    <source>
        <dbReference type="EMBL" id="KAG6488259.1"/>
    </source>
</evidence>
<dbReference type="Pfam" id="PF04434">
    <property type="entry name" value="SWIM"/>
    <property type="match status" value="1"/>
</dbReference>
<dbReference type="GO" id="GO:0008270">
    <property type="term" value="F:zinc ion binding"/>
    <property type="evidence" value="ECO:0007669"/>
    <property type="project" value="UniProtKB-UniRule"/>
</dbReference>
<dbReference type="InterPro" id="IPR007527">
    <property type="entry name" value="Znf_SWIM"/>
</dbReference>
<reference evidence="9 10" key="1">
    <citation type="submission" date="2020-08" db="EMBL/GenBank/DDBJ databases">
        <title>Plant Genome Project.</title>
        <authorList>
            <person name="Zhang R.-G."/>
        </authorList>
    </citation>
    <scope>NUCLEOTIDE SEQUENCE [LARGE SCALE GENOMIC DNA]</scope>
    <source>
        <tissue evidence="9">Rhizome</tissue>
    </source>
</reference>
<keyword evidence="6" id="KW-0539">Nucleus</keyword>
<dbReference type="GO" id="GO:0006355">
    <property type="term" value="P:regulation of DNA-templated transcription"/>
    <property type="evidence" value="ECO:0007669"/>
    <property type="project" value="UniProtKB-UniRule"/>
</dbReference>
<keyword evidence="2 6" id="KW-0479">Metal-binding</keyword>
<gene>
    <name evidence="9" type="ORF">ZIOFF_057018</name>
</gene>
<evidence type="ECO:0000256" key="1">
    <source>
        <dbReference type="ARBA" id="ARBA00005889"/>
    </source>
</evidence>
<comment type="similarity">
    <text evidence="1 6">Belongs to the FHY3/FAR1 family.</text>
</comment>